<evidence type="ECO:0000313" key="18">
    <source>
        <dbReference type="Proteomes" id="UP000694388"/>
    </source>
</evidence>
<evidence type="ECO:0000313" key="17">
    <source>
        <dbReference type="Ensembl" id="ENSEBUP00000011359.1"/>
    </source>
</evidence>
<evidence type="ECO:0000256" key="10">
    <source>
        <dbReference type="ARBA" id="ARBA00023246"/>
    </source>
</evidence>
<dbReference type="InterPro" id="IPR016319">
    <property type="entry name" value="TGF-beta"/>
</dbReference>
<dbReference type="FunFam" id="2.10.90.10:FF:000004">
    <property type="entry name" value="Transforming growth factor beta"/>
    <property type="match status" value="1"/>
</dbReference>
<dbReference type="InterPro" id="IPR001111">
    <property type="entry name" value="TGF-b_propeptide"/>
</dbReference>
<evidence type="ECO:0000256" key="9">
    <source>
        <dbReference type="ARBA" id="ARBA00023180"/>
    </source>
</evidence>
<feature type="disulfide bond" evidence="12">
    <location>
        <begin position="329"/>
        <end position="338"/>
    </location>
</feature>
<sequence length="434" mass="50117">MNSERAMKMRQDGSCPLHLHVHLPLLVLPLWTMMLMTFAQPAAGLSSCRTLDLDELRRKRIEAVRGQILSKLRLDHAPKNIEYEQELEPISHTLIELYNKTKELEEQLLKERELARKEREDGDTCKLYTSEEESSTSSLYYAQRVFKVDVSPLSDDRPLVFTFDLDDLATQNITISSAEFRILRLQNNHTKLQEQRIDLYQVFGPPDEDVQEPKFLASKLVQTSGEQEEWLSFKITSILHQWQVHPVNKLELEISSHCSCNKDAPELQVKFSDGHTSEENDRGDQGPIQAFGRAQSQNLLPHLFIMGQTEKQNEESRQRKKRDLGEEYCFSSKERACCLRQLYIDFHKDLGWSWIHSPRGYYANLCAGPCPYMWSSDSQYSEVLAEYAMKNPSASVSPCCVPLHLQPLTILYYKGRAARVEMLPSMIVHSCNCR</sequence>
<dbReference type="InterPro" id="IPR015615">
    <property type="entry name" value="TGF-beta-rel"/>
</dbReference>
<dbReference type="PRINTS" id="PR01423">
    <property type="entry name" value="TGFBETA"/>
</dbReference>
<dbReference type="Pfam" id="PF00688">
    <property type="entry name" value="TGFb_propeptide"/>
    <property type="match status" value="1"/>
</dbReference>
<keyword evidence="6 15" id="KW-0732">Signal</keyword>
<keyword evidence="3 11" id="KW-0964">Secreted</keyword>
<dbReference type="PIRSF" id="PIRSF001787">
    <property type="entry name" value="TGF-beta"/>
    <property type="match status" value="1"/>
</dbReference>
<evidence type="ECO:0000256" key="14">
    <source>
        <dbReference type="SAM" id="Coils"/>
    </source>
</evidence>
<comment type="subcellular location">
    <subcellularLocation>
        <location evidence="1">Secreted</location>
        <location evidence="1">Extracellular space</location>
        <location evidence="1">Extracellular matrix</location>
    </subcellularLocation>
</comment>
<comment type="subunit">
    <text evidence="11">Homodimer; disulfide-linked.</text>
</comment>
<dbReference type="GO" id="GO:0051781">
    <property type="term" value="P:positive regulation of cell division"/>
    <property type="evidence" value="ECO:0007669"/>
    <property type="project" value="UniProtKB-UniRule"/>
</dbReference>
<dbReference type="InterPro" id="IPR017948">
    <property type="entry name" value="TGFb_CS"/>
</dbReference>
<dbReference type="Ensembl" id="ENSEBUT00000011927.1">
    <property type="protein sequence ID" value="ENSEBUP00000011359.1"/>
    <property type="gene ID" value="ENSEBUG00000007280.1"/>
</dbReference>
<dbReference type="Pfam" id="PF00019">
    <property type="entry name" value="TGF_beta"/>
    <property type="match status" value="1"/>
</dbReference>
<evidence type="ECO:0000256" key="7">
    <source>
        <dbReference type="ARBA" id="ARBA00023030"/>
    </source>
</evidence>
<dbReference type="SUPFAM" id="SSF57501">
    <property type="entry name" value="Cystine-knot cytokines"/>
    <property type="match status" value="1"/>
</dbReference>
<comment type="similarity">
    <text evidence="2 11 13">Belongs to the TGF-beta family.</text>
</comment>
<dbReference type="AlphaFoldDB" id="A0A8C4Q803"/>
<dbReference type="GO" id="GO:0042127">
    <property type="term" value="P:regulation of cell population proliferation"/>
    <property type="evidence" value="ECO:0007669"/>
    <property type="project" value="TreeGrafter"/>
</dbReference>
<keyword evidence="14" id="KW-0175">Coiled coil</keyword>
<dbReference type="PANTHER" id="PTHR11848">
    <property type="entry name" value="TGF-BETA FAMILY"/>
    <property type="match status" value="1"/>
</dbReference>
<keyword evidence="4" id="KW-0272">Extracellular matrix</keyword>
<keyword evidence="18" id="KW-1185">Reference proteome</keyword>
<evidence type="ECO:0000259" key="16">
    <source>
        <dbReference type="PROSITE" id="PS51362"/>
    </source>
</evidence>
<feature type="coiled-coil region" evidence="14">
    <location>
        <begin position="94"/>
        <end position="121"/>
    </location>
</feature>
<reference evidence="17" key="2">
    <citation type="submission" date="2025-09" db="UniProtKB">
        <authorList>
            <consortium name="Ensembl"/>
        </authorList>
    </citation>
    <scope>IDENTIFICATION</scope>
</reference>
<dbReference type="GO" id="GO:0007179">
    <property type="term" value="P:transforming growth factor beta receptor signaling pathway"/>
    <property type="evidence" value="ECO:0007669"/>
    <property type="project" value="TreeGrafter"/>
</dbReference>
<dbReference type="Gene3D" id="2.10.90.10">
    <property type="entry name" value="Cystine-knot cytokines"/>
    <property type="match status" value="1"/>
</dbReference>
<evidence type="ECO:0000256" key="11">
    <source>
        <dbReference type="PIRNR" id="PIRNR001787"/>
    </source>
</evidence>
<dbReference type="OMA" id="MNSERAM"/>
<evidence type="ECO:0000256" key="12">
    <source>
        <dbReference type="PIRSR" id="PIRSR001787-1"/>
    </source>
</evidence>
<feature type="chain" id="PRO_5034199906" description="Transforming growth factor beta" evidence="15">
    <location>
        <begin position="45"/>
        <end position="434"/>
    </location>
</feature>
<dbReference type="GeneTree" id="ENSGT00940000155747"/>
<feature type="disulfide bond" evidence="12">
    <location>
        <begin position="370"/>
        <end position="433"/>
    </location>
</feature>
<dbReference type="PROSITE" id="PS51362">
    <property type="entry name" value="TGF_BETA_2"/>
    <property type="match status" value="1"/>
</dbReference>
<accession>A0A8C4Q803</accession>
<evidence type="ECO:0000256" key="13">
    <source>
        <dbReference type="RuleBase" id="RU000354"/>
    </source>
</evidence>
<reference evidence="17" key="1">
    <citation type="submission" date="2025-08" db="UniProtKB">
        <authorList>
            <consortium name="Ensembl"/>
        </authorList>
    </citation>
    <scope>IDENTIFICATION</scope>
</reference>
<evidence type="ECO:0000256" key="8">
    <source>
        <dbReference type="ARBA" id="ARBA00023157"/>
    </source>
</evidence>
<keyword evidence="9" id="KW-0325">Glycoprotein</keyword>
<evidence type="ECO:0000256" key="15">
    <source>
        <dbReference type="SAM" id="SignalP"/>
    </source>
</evidence>
<evidence type="ECO:0000256" key="1">
    <source>
        <dbReference type="ARBA" id="ARBA00004498"/>
    </source>
</evidence>
<feature type="disulfide bond" evidence="12">
    <location>
        <begin position="337"/>
        <end position="400"/>
    </location>
</feature>
<evidence type="ECO:0000256" key="2">
    <source>
        <dbReference type="ARBA" id="ARBA00006656"/>
    </source>
</evidence>
<evidence type="ECO:0000256" key="3">
    <source>
        <dbReference type="ARBA" id="ARBA00022525"/>
    </source>
</evidence>
<dbReference type="Proteomes" id="UP000694388">
    <property type="component" value="Unplaced"/>
</dbReference>
<feature type="disulfide bond" evidence="12">
    <location>
        <begin position="366"/>
        <end position="431"/>
    </location>
</feature>
<proteinExistence type="inferred from homology"/>
<dbReference type="GO" id="GO:0005125">
    <property type="term" value="F:cytokine activity"/>
    <property type="evidence" value="ECO:0007669"/>
    <property type="project" value="TreeGrafter"/>
</dbReference>
<dbReference type="SMART" id="SM00204">
    <property type="entry name" value="TGFB"/>
    <property type="match status" value="1"/>
</dbReference>
<keyword evidence="10 11" id="KW-0497">Mitogen</keyword>
<evidence type="ECO:0000256" key="6">
    <source>
        <dbReference type="ARBA" id="ARBA00022729"/>
    </source>
</evidence>
<evidence type="ECO:0000256" key="5">
    <source>
        <dbReference type="ARBA" id="ARBA00022685"/>
    </source>
</evidence>
<dbReference type="GO" id="GO:0005615">
    <property type="term" value="C:extracellular space"/>
    <property type="evidence" value="ECO:0007669"/>
    <property type="project" value="UniProtKB-UniRule"/>
</dbReference>
<dbReference type="PANTHER" id="PTHR11848:SF33">
    <property type="entry name" value="TGF-BETA FAMILY PROFILE DOMAIN-CONTAINING PROTEIN"/>
    <property type="match status" value="1"/>
</dbReference>
<feature type="domain" description="TGF-beta family profile" evidence="16">
    <location>
        <begin position="319"/>
        <end position="434"/>
    </location>
</feature>
<organism evidence="17 18">
    <name type="scientific">Eptatretus burgeri</name>
    <name type="common">Inshore hagfish</name>
    <dbReference type="NCBI Taxonomy" id="7764"/>
    <lineage>
        <taxon>Eukaryota</taxon>
        <taxon>Metazoa</taxon>
        <taxon>Chordata</taxon>
        <taxon>Craniata</taxon>
        <taxon>Vertebrata</taxon>
        <taxon>Cyclostomata</taxon>
        <taxon>Myxini</taxon>
        <taxon>Myxiniformes</taxon>
        <taxon>Myxinidae</taxon>
        <taxon>Eptatretinae</taxon>
        <taxon>Eptatretus</taxon>
    </lineage>
</organism>
<dbReference type="GO" id="GO:0008083">
    <property type="term" value="F:growth factor activity"/>
    <property type="evidence" value="ECO:0007669"/>
    <property type="project" value="UniProtKB-UniRule"/>
</dbReference>
<evidence type="ECO:0000256" key="4">
    <source>
        <dbReference type="ARBA" id="ARBA00022530"/>
    </source>
</evidence>
<keyword evidence="8 12" id="KW-1015">Disulfide bond</keyword>
<name>A0A8C4Q803_EPTBU</name>
<protein>
    <recommendedName>
        <fullName evidence="11">Transforming growth factor beta</fullName>
    </recommendedName>
</protein>
<feature type="signal peptide" evidence="15">
    <location>
        <begin position="1"/>
        <end position="44"/>
    </location>
</feature>
<dbReference type="InterPro" id="IPR001839">
    <property type="entry name" value="TGF-b_C"/>
</dbReference>
<dbReference type="PROSITE" id="PS00250">
    <property type="entry name" value="TGF_BETA_1"/>
    <property type="match status" value="1"/>
</dbReference>
<keyword evidence="5" id="KW-0165">Cleavage on pair of basic residues</keyword>
<dbReference type="InterPro" id="IPR029034">
    <property type="entry name" value="Cystine-knot_cytokine"/>
</dbReference>
<dbReference type="Gene3D" id="2.60.120.970">
    <property type="match status" value="1"/>
</dbReference>
<feature type="disulfide bond" description="Interchain" evidence="12">
    <location>
        <position position="399"/>
    </location>
</feature>
<keyword evidence="7 11" id="KW-0339">Growth factor</keyword>